<dbReference type="CDD" id="cd19102">
    <property type="entry name" value="AKR_unchar"/>
    <property type="match status" value="1"/>
</dbReference>
<comment type="caution">
    <text evidence="3">The sequence shown here is derived from an EMBL/GenBank/DDBJ whole genome shotgun (WGS) entry which is preliminary data.</text>
</comment>
<evidence type="ECO:0000259" key="2">
    <source>
        <dbReference type="Pfam" id="PF00248"/>
    </source>
</evidence>
<gene>
    <name evidence="3" type="ORF">QO014_003884</name>
</gene>
<accession>A0ABU0HC94</accession>
<protein>
    <submittedName>
        <fullName evidence="3">Aryl-alcohol dehydrogenase-like predicted oxidoreductase</fullName>
    </submittedName>
</protein>
<dbReference type="SUPFAM" id="SSF51430">
    <property type="entry name" value="NAD(P)-linked oxidoreductase"/>
    <property type="match status" value="1"/>
</dbReference>
<dbReference type="Gene3D" id="3.20.20.100">
    <property type="entry name" value="NADP-dependent oxidoreductase domain"/>
    <property type="match status" value="1"/>
</dbReference>
<name>A0ABU0HC94_9HYPH</name>
<evidence type="ECO:0000313" key="4">
    <source>
        <dbReference type="Proteomes" id="UP001241603"/>
    </source>
</evidence>
<dbReference type="Pfam" id="PF00248">
    <property type="entry name" value="Aldo_ket_red"/>
    <property type="match status" value="1"/>
</dbReference>
<sequence length="331" mass="35697">MPKTHLPTRPLGKTGLEITPVGFGAWAIGGDSWGPQDDNDSVAAIRHAVASGVNWIDTAAIYGRGHSEEIVAEALKGIGKDERPYVFTKCGLVWDPNNKNDVRRSGDPASIRREVEASLKRLDVEVIDLYQMHWPASDFPLETYWQALLDLKKEGKVLHVGLSNHDAGALATCEKLGHVETLQPPFSMIRRDVAAEILPWCNAHETGTIVYSPMQAGLLTGTFSAERAARLPDSDWRKKDSQFTGETLEKNLALVEALRPIAEKHEANIGEVALAWALAWPGLTATIVGARSPAQIDGWIGAATLALDADDFATIEKAITATGAGSGPLQA</sequence>
<keyword evidence="4" id="KW-1185">Reference proteome</keyword>
<feature type="domain" description="NADP-dependent oxidoreductase" evidence="2">
    <location>
        <begin position="21"/>
        <end position="318"/>
    </location>
</feature>
<dbReference type="InterPro" id="IPR023210">
    <property type="entry name" value="NADP_OxRdtase_dom"/>
</dbReference>
<evidence type="ECO:0000256" key="1">
    <source>
        <dbReference type="ARBA" id="ARBA00023002"/>
    </source>
</evidence>
<dbReference type="InterPro" id="IPR036812">
    <property type="entry name" value="NAD(P)_OxRdtase_dom_sf"/>
</dbReference>
<organism evidence="3 4">
    <name type="scientific">Kaistia dalseonensis</name>
    <dbReference type="NCBI Taxonomy" id="410840"/>
    <lineage>
        <taxon>Bacteria</taxon>
        <taxon>Pseudomonadati</taxon>
        <taxon>Pseudomonadota</taxon>
        <taxon>Alphaproteobacteria</taxon>
        <taxon>Hyphomicrobiales</taxon>
        <taxon>Kaistiaceae</taxon>
        <taxon>Kaistia</taxon>
    </lineage>
</organism>
<proteinExistence type="predicted"/>
<dbReference type="RefSeq" id="WP_266350360.1">
    <property type="nucleotide sequence ID" value="NZ_JAPKNG010000005.1"/>
</dbReference>
<dbReference type="PANTHER" id="PTHR43364">
    <property type="entry name" value="NADH-SPECIFIC METHYLGLYOXAL REDUCTASE-RELATED"/>
    <property type="match status" value="1"/>
</dbReference>
<dbReference type="Proteomes" id="UP001241603">
    <property type="component" value="Unassembled WGS sequence"/>
</dbReference>
<keyword evidence="1" id="KW-0560">Oxidoreductase</keyword>
<dbReference type="PANTHER" id="PTHR43364:SF4">
    <property type="entry name" value="NAD(P)-LINKED OXIDOREDUCTASE SUPERFAMILY PROTEIN"/>
    <property type="match status" value="1"/>
</dbReference>
<evidence type="ECO:0000313" key="3">
    <source>
        <dbReference type="EMBL" id="MDQ0439483.1"/>
    </source>
</evidence>
<dbReference type="EMBL" id="JAUSVO010000005">
    <property type="protein sequence ID" value="MDQ0439483.1"/>
    <property type="molecule type" value="Genomic_DNA"/>
</dbReference>
<dbReference type="InterPro" id="IPR050523">
    <property type="entry name" value="AKR_Detox_Biosynth"/>
</dbReference>
<reference evidence="3 4" key="1">
    <citation type="submission" date="2023-07" db="EMBL/GenBank/DDBJ databases">
        <title>Genomic Encyclopedia of Type Strains, Phase IV (KMG-IV): sequencing the most valuable type-strain genomes for metagenomic binning, comparative biology and taxonomic classification.</title>
        <authorList>
            <person name="Goeker M."/>
        </authorList>
    </citation>
    <scope>NUCLEOTIDE SEQUENCE [LARGE SCALE GENOMIC DNA]</scope>
    <source>
        <strain evidence="3 4">B6-8</strain>
    </source>
</reference>